<sequence length="103" mass="11462">MPDLFEVSEGKQYQSSNERVPYKITTTNWVSSPTSPSVKAYEVGTGTDVTSTVYPTNSPMVSGDVITLSLLRNLTKGGEYKIHIIFNVSSTVYECYFMVKCVF</sequence>
<name>A0A0F9DCS8_9ZZZZ</name>
<dbReference type="EMBL" id="LAZR01040006">
    <property type="protein sequence ID" value="KKL15596.1"/>
    <property type="molecule type" value="Genomic_DNA"/>
</dbReference>
<dbReference type="AlphaFoldDB" id="A0A0F9DCS8"/>
<organism evidence="1">
    <name type="scientific">marine sediment metagenome</name>
    <dbReference type="NCBI Taxonomy" id="412755"/>
    <lineage>
        <taxon>unclassified sequences</taxon>
        <taxon>metagenomes</taxon>
        <taxon>ecological metagenomes</taxon>
    </lineage>
</organism>
<proteinExistence type="predicted"/>
<reference evidence="1" key="1">
    <citation type="journal article" date="2015" name="Nature">
        <title>Complex archaea that bridge the gap between prokaryotes and eukaryotes.</title>
        <authorList>
            <person name="Spang A."/>
            <person name="Saw J.H."/>
            <person name="Jorgensen S.L."/>
            <person name="Zaremba-Niedzwiedzka K."/>
            <person name="Martijn J."/>
            <person name="Lind A.E."/>
            <person name="van Eijk R."/>
            <person name="Schleper C."/>
            <person name="Guy L."/>
            <person name="Ettema T.J."/>
        </authorList>
    </citation>
    <scope>NUCLEOTIDE SEQUENCE</scope>
</reference>
<accession>A0A0F9DCS8</accession>
<protein>
    <submittedName>
        <fullName evidence="1">Uncharacterized protein</fullName>
    </submittedName>
</protein>
<evidence type="ECO:0000313" key="1">
    <source>
        <dbReference type="EMBL" id="KKL15596.1"/>
    </source>
</evidence>
<gene>
    <name evidence="1" type="ORF">LCGC14_2504020</name>
</gene>
<comment type="caution">
    <text evidence="1">The sequence shown here is derived from an EMBL/GenBank/DDBJ whole genome shotgun (WGS) entry which is preliminary data.</text>
</comment>